<dbReference type="Proteomes" id="UP000001508">
    <property type="component" value="Chromosome"/>
</dbReference>
<proteinExistence type="inferred from homology"/>
<dbReference type="GO" id="GO:0046933">
    <property type="term" value="F:proton-transporting ATP synthase activity, rotational mechanism"/>
    <property type="evidence" value="ECO:0007669"/>
    <property type="project" value="UniProtKB-UniRule"/>
</dbReference>
<evidence type="ECO:0000256" key="5">
    <source>
        <dbReference type="ARBA" id="ARBA00022547"/>
    </source>
</evidence>
<protein>
    <recommendedName>
        <fullName evidence="12 13">ATP synthase subunit a</fullName>
    </recommendedName>
    <alternativeName>
        <fullName evidence="12">ATP synthase F0 sector subunit a</fullName>
    </alternativeName>
    <alternativeName>
        <fullName evidence="12">F-ATPase subunit 6</fullName>
    </alternativeName>
</protein>
<dbReference type="NCBIfam" id="TIGR01131">
    <property type="entry name" value="ATP_synt_6_or_A"/>
    <property type="match status" value="1"/>
</dbReference>
<keyword evidence="4 12" id="KW-1003">Cell membrane</keyword>
<comment type="subcellular location">
    <subcellularLocation>
        <location evidence="12">Cell inner membrane</location>
        <topology evidence="12">Multi-pass membrane protein</topology>
    </subcellularLocation>
    <subcellularLocation>
        <location evidence="13">Cell membrane</location>
        <topology evidence="13">Multi-pass membrane protein</topology>
    </subcellularLocation>
    <subcellularLocation>
        <location evidence="1">Membrane</location>
        <topology evidence="1">Multi-pass membrane protein</topology>
    </subcellularLocation>
</comment>
<dbReference type="PANTHER" id="PTHR42823:SF3">
    <property type="entry name" value="ATP SYNTHASE SUBUNIT A, CHLOROPLASTIC"/>
    <property type="match status" value="1"/>
</dbReference>
<keyword evidence="10 12" id="KW-0472">Membrane</keyword>
<keyword evidence="3 12" id="KW-0813">Transport</keyword>
<keyword evidence="9 12" id="KW-0406">Ion transport</keyword>
<dbReference type="InParanoid" id="D6Z0U4"/>
<dbReference type="KEGG" id="dak:DaAHT2_2540"/>
<keyword evidence="12" id="KW-0997">Cell inner membrane</keyword>
<comment type="subunit">
    <text evidence="12">F-type ATPases have 2 components, CF(1) - the catalytic core - and CF(0) - the membrane proton channel. CF(1) has five subunits: alpha(3), beta(3), gamma(1), delta(1), epsilon(1). CF(0) has three main subunits: a(1), b(2) and c(9-12). The alpha and beta chains form an alternating ring which encloses part of the gamma chain. CF(1) is attached to CF(0) by a central stalk formed by the gamma and epsilon chains, while a peripheral stalk is formed by the delta and b chains.</text>
</comment>
<dbReference type="STRING" id="589865.DaAHT2_2540"/>
<dbReference type="OrthoDB" id="9789241at2"/>
<dbReference type="CDD" id="cd00310">
    <property type="entry name" value="ATP-synt_Fo_a_6"/>
    <property type="match status" value="1"/>
</dbReference>
<evidence type="ECO:0000256" key="4">
    <source>
        <dbReference type="ARBA" id="ARBA00022475"/>
    </source>
</evidence>
<organism evidence="14 15">
    <name type="scientific">Desulfurivibrio alkaliphilus (strain DSM 19089 / UNIQEM U267 / AHT2)</name>
    <dbReference type="NCBI Taxonomy" id="589865"/>
    <lineage>
        <taxon>Bacteria</taxon>
        <taxon>Pseudomonadati</taxon>
        <taxon>Thermodesulfobacteriota</taxon>
        <taxon>Desulfobulbia</taxon>
        <taxon>Desulfobulbales</taxon>
        <taxon>Desulfobulbaceae</taxon>
        <taxon>Desulfurivibrio</taxon>
    </lineage>
</organism>
<dbReference type="eggNOG" id="COG0356">
    <property type="taxonomic scope" value="Bacteria"/>
</dbReference>
<evidence type="ECO:0000256" key="10">
    <source>
        <dbReference type="ARBA" id="ARBA00023136"/>
    </source>
</evidence>
<dbReference type="AlphaFoldDB" id="D6Z0U4"/>
<evidence type="ECO:0000256" key="9">
    <source>
        <dbReference type="ARBA" id="ARBA00023065"/>
    </source>
</evidence>
<evidence type="ECO:0000256" key="7">
    <source>
        <dbReference type="ARBA" id="ARBA00022781"/>
    </source>
</evidence>
<keyword evidence="11 12" id="KW-0066">ATP synthesis</keyword>
<evidence type="ECO:0000256" key="11">
    <source>
        <dbReference type="ARBA" id="ARBA00023310"/>
    </source>
</evidence>
<feature type="transmembrane region" description="Helical" evidence="12">
    <location>
        <begin position="187"/>
        <end position="209"/>
    </location>
</feature>
<feature type="transmembrane region" description="Helical" evidence="12">
    <location>
        <begin position="33"/>
        <end position="54"/>
    </location>
</feature>
<dbReference type="RefSeq" id="WP_013164714.1">
    <property type="nucleotide sequence ID" value="NC_014216.1"/>
</dbReference>
<reference evidence="15" key="1">
    <citation type="submission" date="2010-02" db="EMBL/GenBank/DDBJ databases">
        <title>Complete sequence of Desulfurivibrio alkaliphilus AHT2.</title>
        <authorList>
            <consortium name="US DOE Joint Genome Institute"/>
            <person name="Pitluck S."/>
            <person name="Chertkov O."/>
            <person name="Detter J.C."/>
            <person name="Han C."/>
            <person name="Tapia R."/>
            <person name="Larimer F."/>
            <person name="Land M."/>
            <person name="Hauser L."/>
            <person name="Kyrpides N."/>
            <person name="Mikhailova N."/>
            <person name="Sorokin D.Y."/>
            <person name="Muyzer G."/>
            <person name="Woyke T."/>
        </authorList>
    </citation>
    <scope>NUCLEOTIDE SEQUENCE [LARGE SCALE GENOMIC DNA]</scope>
    <source>
        <strain evidence="15">DSM 19089 / UNIQEM U267 / AHT2</strain>
    </source>
</reference>
<keyword evidence="6 12" id="KW-0812">Transmembrane</keyword>
<keyword evidence="5 12" id="KW-0138">CF(0)</keyword>
<gene>
    <name evidence="12" type="primary">atpB</name>
    <name evidence="14" type="ordered locus">DaAHT2_2540</name>
</gene>
<evidence type="ECO:0000256" key="8">
    <source>
        <dbReference type="ARBA" id="ARBA00022989"/>
    </source>
</evidence>
<dbReference type="GO" id="GO:0045259">
    <property type="term" value="C:proton-transporting ATP synthase complex"/>
    <property type="evidence" value="ECO:0007669"/>
    <property type="project" value="UniProtKB-KW"/>
</dbReference>
<evidence type="ECO:0000313" key="14">
    <source>
        <dbReference type="EMBL" id="ADH87204.1"/>
    </source>
</evidence>
<dbReference type="GO" id="GO:0042777">
    <property type="term" value="P:proton motive force-driven plasma membrane ATP synthesis"/>
    <property type="evidence" value="ECO:0007669"/>
    <property type="project" value="TreeGrafter"/>
</dbReference>
<evidence type="ECO:0000313" key="15">
    <source>
        <dbReference type="Proteomes" id="UP000001508"/>
    </source>
</evidence>
<dbReference type="SUPFAM" id="SSF81336">
    <property type="entry name" value="F1F0 ATP synthase subunit A"/>
    <property type="match status" value="1"/>
</dbReference>
<dbReference type="Pfam" id="PF00119">
    <property type="entry name" value="ATP-synt_A"/>
    <property type="match status" value="1"/>
</dbReference>
<feature type="transmembrane region" description="Helical" evidence="12">
    <location>
        <begin position="98"/>
        <end position="121"/>
    </location>
</feature>
<evidence type="ECO:0000256" key="2">
    <source>
        <dbReference type="ARBA" id="ARBA00006810"/>
    </source>
</evidence>
<dbReference type="InterPro" id="IPR000568">
    <property type="entry name" value="ATP_synth_F0_asu"/>
</dbReference>
<accession>D6Z0U4</accession>
<evidence type="ECO:0000256" key="1">
    <source>
        <dbReference type="ARBA" id="ARBA00004141"/>
    </source>
</evidence>
<feature type="transmembrane region" description="Helical" evidence="12">
    <location>
        <begin position="216"/>
        <end position="239"/>
    </location>
</feature>
<evidence type="ECO:0000256" key="6">
    <source>
        <dbReference type="ARBA" id="ARBA00022692"/>
    </source>
</evidence>
<dbReference type="InterPro" id="IPR023011">
    <property type="entry name" value="ATP_synth_F0_asu_AS"/>
</dbReference>
<dbReference type="InterPro" id="IPR035908">
    <property type="entry name" value="F0_ATP_A_sf"/>
</dbReference>
<name>D6Z0U4_DESAT</name>
<dbReference type="PRINTS" id="PR00123">
    <property type="entry name" value="ATPASEA"/>
</dbReference>
<dbReference type="PANTHER" id="PTHR42823">
    <property type="entry name" value="ATP SYNTHASE SUBUNIT A, CHLOROPLASTIC"/>
    <property type="match status" value="1"/>
</dbReference>
<dbReference type="HOGENOM" id="CLU_041018_2_2_7"/>
<dbReference type="FunCoup" id="D6Z0U4">
    <property type="interactions" value="294"/>
</dbReference>
<dbReference type="Gene3D" id="1.20.120.220">
    <property type="entry name" value="ATP synthase, F0 complex, subunit A"/>
    <property type="match status" value="1"/>
</dbReference>
<dbReference type="GO" id="GO:0005886">
    <property type="term" value="C:plasma membrane"/>
    <property type="evidence" value="ECO:0007669"/>
    <property type="project" value="UniProtKB-SubCell"/>
</dbReference>
<feature type="transmembrane region" description="Helical" evidence="12">
    <location>
        <begin position="127"/>
        <end position="145"/>
    </location>
</feature>
<dbReference type="EMBL" id="CP001940">
    <property type="protein sequence ID" value="ADH87204.1"/>
    <property type="molecule type" value="Genomic_DNA"/>
</dbReference>
<sequence length="245" mass="27172">MEHPILFLNLILENLLGLPVPHDMPEPGNFWDMTQLLAPHVTYTLLVMLFLIILPRLTMGSKLEIIPGHGQNFWEVVVGGIEDFMAEHMGREGARMMFPMLATFGLFILISNLIGLIPGMFSPTANLNITLAMTLIVFTTTHILGVKYHGAAYVKHFFGPMPALIPLMLPIELISHFARILSLSIRLFGNIMAKETLLAILFILAGAYFAPLPIMVLGVLVSFVQAAVFVLLSVLYFAMAMEEAH</sequence>
<dbReference type="HAMAP" id="MF_01393">
    <property type="entry name" value="ATP_synth_a_bact"/>
    <property type="match status" value="1"/>
</dbReference>
<keyword evidence="15" id="KW-1185">Reference proteome</keyword>
<comment type="similarity">
    <text evidence="2 12 13">Belongs to the ATPase A chain family.</text>
</comment>
<evidence type="ECO:0000256" key="13">
    <source>
        <dbReference type="RuleBase" id="RU000483"/>
    </source>
</evidence>
<evidence type="ECO:0000256" key="3">
    <source>
        <dbReference type="ARBA" id="ARBA00022448"/>
    </source>
</evidence>
<keyword evidence="8 12" id="KW-1133">Transmembrane helix</keyword>
<comment type="function">
    <text evidence="12 13">Key component of the proton channel; it plays a direct role in the translocation of protons across the membrane.</text>
</comment>
<evidence type="ECO:0000256" key="12">
    <source>
        <dbReference type="HAMAP-Rule" id="MF_01393"/>
    </source>
</evidence>
<dbReference type="PROSITE" id="PS00449">
    <property type="entry name" value="ATPASE_A"/>
    <property type="match status" value="1"/>
</dbReference>
<dbReference type="InterPro" id="IPR045082">
    <property type="entry name" value="ATP_syn_F0_a_bact/chloroplast"/>
</dbReference>
<keyword evidence="7 12" id="KW-0375">Hydrogen ion transport</keyword>